<protein>
    <submittedName>
        <fullName evidence="4">General odorant-binding protein 19a</fullName>
    </submittedName>
</protein>
<dbReference type="GO" id="GO:0005576">
    <property type="term" value="C:extracellular region"/>
    <property type="evidence" value="ECO:0007669"/>
    <property type="project" value="UniProtKB-SubCell"/>
</dbReference>
<dbReference type="PANTHER" id="PTHR21364:SF2">
    <property type="entry name" value="GENERAL ODORANT-BINDING PROTEIN 19A"/>
    <property type="match status" value="1"/>
</dbReference>
<organism evidence="4 5">
    <name type="scientific">Lucilia cuprina</name>
    <name type="common">Green bottle fly</name>
    <name type="synonym">Australian sheep blowfly</name>
    <dbReference type="NCBI Taxonomy" id="7375"/>
    <lineage>
        <taxon>Eukaryota</taxon>
        <taxon>Metazoa</taxon>
        <taxon>Ecdysozoa</taxon>
        <taxon>Arthropoda</taxon>
        <taxon>Hexapoda</taxon>
        <taxon>Insecta</taxon>
        <taxon>Pterygota</taxon>
        <taxon>Neoptera</taxon>
        <taxon>Endopterygota</taxon>
        <taxon>Diptera</taxon>
        <taxon>Brachycera</taxon>
        <taxon>Muscomorpha</taxon>
        <taxon>Oestroidea</taxon>
        <taxon>Calliphoridae</taxon>
        <taxon>Luciliinae</taxon>
        <taxon>Lucilia</taxon>
    </lineage>
</organism>
<dbReference type="Proteomes" id="UP000037069">
    <property type="component" value="Unassembled WGS sequence"/>
</dbReference>
<dbReference type="Gene3D" id="1.10.238.20">
    <property type="entry name" value="Pheromone/general odorant binding protein domain"/>
    <property type="match status" value="1"/>
</dbReference>
<dbReference type="GO" id="GO:0005549">
    <property type="term" value="F:odorant binding"/>
    <property type="evidence" value="ECO:0007669"/>
    <property type="project" value="InterPro"/>
</dbReference>
<dbReference type="SUPFAM" id="SSF47565">
    <property type="entry name" value="Insect pheromone/odorant-binding proteins"/>
    <property type="match status" value="1"/>
</dbReference>
<dbReference type="FunFam" id="1.10.238.20:FF:000001">
    <property type="entry name" value="General odorant-binding protein lush"/>
    <property type="match status" value="1"/>
</dbReference>
<dbReference type="InterPro" id="IPR036728">
    <property type="entry name" value="PBP_GOBP_sf"/>
</dbReference>
<accession>A0A0L0BX62</accession>
<dbReference type="PANTHER" id="PTHR21364">
    <property type="entry name" value="GENERAL ODORANT-BINDING PROTEIN 19A"/>
    <property type="match status" value="1"/>
</dbReference>
<comment type="caution">
    <text evidence="4">The sequence shown here is derived from an EMBL/GenBank/DDBJ whole genome shotgun (WGS) entry which is preliminary data.</text>
</comment>
<dbReference type="EMBL" id="JRES01001207">
    <property type="protein sequence ID" value="KNC24586.1"/>
    <property type="molecule type" value="Genomic_DNA"/>
</dbReference>
<dbReference type="OrthoDB" id="6610259at2759"/>
<proteinExistence type="inferred from homology"/>
<evidence type="ECO:0000256" key="2">
    <source>
        <dbReference type="ARBA" id="ARBA00008098"/>
    </source>
</evidence>
<evidence type="ECO:0000313" key="5">
    <source>
        <dbReference type="Proteomes" id="UP000037069"/>
    </source>
</evidence>
<keyword evidence="5" id="KW-1185">Reference proteome</keyword>
<dbReference type="AlphaFoldDB" id="A0A0L0BX62"/>
<name>A0A0L0BX62_LUCCU</name>
<comment type="subcellular location">
    <subcellularLocation>
        <location evidence="1">Secreted</location>
    </subcellularLocation>
</comment>
<dbReference type="Pfam" id="PF01395">
    <property type="entry name" value="PBP_GOBP"/>
    <property type="match status" value="1"/>
</dbReference>
<sequence length="170" mass="19380">MLPKQREREEIETVHTGRICLKKNMILKQYICYISAILCLCKVTEVIGGATEEQMWAAGNLMRDVCLPKFPKVTKEIADGIREGNLPNEKDPKCYVNCILEMMQTMKKGKFLYEGSLKQVDILMPDHFKDEYRAGLAKCKDAAVGIKNNCDASYAIFTCLRAEITRFVFP</sequence>
<gene>
    <name evidence="4" type="ORF">FF38_01650</name>
</gene>
<evidence type="ECO:0000256" key="3">
    <source>
        <dbReference type="ARBA" id="ARBA00022525"/>
    </source>
</evidence>
<dbReference type="GO" id="GO:0035275">
    <property type="term" value="F:dibutyl phthalate binding"/>
    <property type="evidence" value="ECO:0007669"/>
    <property type="project" value="TreeGrafter"/>
</dbReference>
<dbReference type="GO" id="GO:0007608">
    <property type="term" value="P:sensory perception of smell"/>
    <property type="evidence" value="ECO:0007669"/>
    <property type="project" value="TreeGrafter"/>
</dbReference>
<evidence type="ECO:0000256" key="1">
    <source>
        <dbReference type="ARBA" id="ARBA00004613"/>
    </source>
</evidence>
<evidence type="ECO:0000313" key="4">
    <source>
        <dbReference type="EMBL" id="KNC24586.1"/>
    </source>
</evidence>
<dbReference type="GO" id="GO:0042048">
    <property type="term" value="P:olfactory behavior"/>
    <property type="evidence" value="ECO:0007669"/>
    <property type="project" value="TreeGrafter"/>
</dbReference>
<reference evidence="4 5" key="1">
    <citation type="journal article" date="2015" name="Nat. Commun.">
        <title>Lucilia cuprina genome unlocks parasitic fly biology to underpin future interventions.</title>
        <authorList>
            <person name="Anstead C.A."/>
            <person name="Korhonen P.K."/>
            <person name="Young N.D."/>
            <person name="Hall R.S."/>
            <person name="Jex A.R."/>
            <person name="Murali S.C."/>
            <person name="Hughes D.S."/>
            <person name="Lee S.F."/>
            <person name="Perry T."/>
            <person name="Stroehlein A.J."/>
            <person name="Ansell B.R."/>
            <person name="Breugelmans B."/>
            <person name="Hofmann A."/>
            <person name="Qu J."/>
            <person name="Dugan S."/>
            <person name="Lee S.L."/>
            <person name="Chao H."/>
            <person name="Dinh H."/>
            <person name="Han Y."/>
            <person name="Doddapaneni H.V."/>
            <person name="Worley K.C."/>
            <person name="Muzny D.M."/>
            <person name="Ioannidis P."/>
            <person name="Waterhouse R.M."/>
            <person name="Zdobnov E.M."/>
            <person name="James P.J."/>
            <person name="Bagnall N.H."/>
            <person name="Kotze A.C."/>
            <person name="Gibbs R.A."/>
            <person name="Richards S."/>
            <person name="Batterham P."/>
            <person name="Gasser R.B."/>
        </authorList>
    </citation>
    <scope>NUCLEOTIDE SEQUENCE [LARGE SCALE GENOMIC DNA]</scope>
    <source>
        <strain evidence="4 5">LS</strain>
        <tissue evidence="4">Full body</tissue>
    </source>
</reference>
<dbReference type="SMART" id="SM00708">
    <property type="entry name" value="PhBP"/>
    <property type="match status" value="1"/>
</dbReference>
<dbReference type="CDD" id="cd23992">
    <property type="entry name" value="PBP_GOBP"/>
    <property type="match status" value="1"/>
</dbReference>
<dbReference type="InterPro" id="IPR006170">
    <property type="entry name" value="PBP/GOBP"/>
</dbReference>
<comment type="similarity">
    <text evidence="2">Belongs to the PBP/GOBP family.</text>
</comment>
<dbReference type="OMA" id="EQMWAAG"/>
<keyword evidence="3" id="KW-0964">Secreted</keyword>
<dbReference type="STRING" id="7375.A0A0L0BX62"/>